<reference evidence="3 4" key="1">
    <citation type="submission" date="2018-11" db="EMBL/GenBank/DDBJ databases">
        <title>Genome assembly of Steccherinum ochraceum LE-BIN_3174, the white-rot fungus of the Steccherinaceae family (The Residual Polyporoid clade, Polyporales, Basidiomycota).</title>
        <authorList>
            <person name="Fedorova T.V."/>
            <person name="Glazunova O.A."/>
            <person name="Landesman E.O."/>
            <person name="Moiseenko K.V."/>
            <person name="Psurtseva N.V."/>
            <person name="Savinova O.S."/>
            <person name="Shakhova N.V."/>
            <person name="Tyazhelova T.V."/>
            <person name="Vasina D.V."/>
        </authorList>
    </citation>
    <scope>NUCLEOTIDE SEQUENCE [LARGE SCALE GENOMIC DNA]</scope>
    <source>
        <strain evidence="3 4">LE-BIN_3174</strain>
    </source>
</reference>
<comment type="caution">
    <text evidence="3">The sequence shown here is derived from an EMBL/GenBank/DDBJ whole genome shotgun (WGS) entry which is preliminary data.</text>
</comment>
<keyword evidence="1" id="KW-0472">Membrane</keyword>
<feature type="transmembrane region" description="Helical" evidence="1">
    <location>
        <begin position="215"/>
        <end position="233"/>
    </location>
</feature>
<name>A0A4R0RZH9_9APHY</name>
<dbReference type="InterPro" id="IPR045340">
    <property type="entry name" value="DUF6533"/>
</dbReference>
<evidence type="ECO:0000256" key="1">
    <source>
        <dbReference type="SAM" id="Phobius"/>
    </source>
</evidence>
<dbReference type="AlphaFoldDB" id="A0A4R0RZH9"/>
<keyword evidence="1" id="KW-1133">Transmembrane helix</keyword>
<feature type="transmembrane region" description="Helical" evidence="1">
    <location>
        <begin position="70"/>
        <end position="91"/>
    </location>
</feature>
<evidence type="ECO:0000313" key="4">
    <source>
        <dbReference type="Proteomes" id="UP000292702"/>
    </source>
</evidence>
<sequence>MDLSISFDFTLACEIAALCLVAYDTMLTLSREMDCVWRRKLNFCTVIFVSQKWVLQVSGSEFGTSLRSTVLRILGMLGAVAFSTLKIWAIWGHHLTMALAVLLTSTIVPALRLYSYSQLKSFSYESGNCFSDVRYSLSVHSRRIAAIANDLLVLILTWIKVAGVWRESLRIKGFKPTFTVLLLRDGTLSFVMLLVMNVVALALNICQVDSDGRNGILIIANAITACLISRFILDLRQACDGSSSRLPTLPTLSNAESNGTQYLGNSTEAPPVTENSTWVAGPSVGVANDQQHEEAALLFRVGLGIDIEVPREMVEYDASVTVADSATSTRASQQFCRVAARSE</sequence>
<organism evidence="3 4">
    <name type="scientific">Steccherinum ochraceum</name>
    <dbReference type="NCBI Taxonomy" id="92696"/>
    <lineage>
        <taxon>Eukaryota</taxon>
        <taxon>Fungi</taxon>
        <taxon>Dikarya</taxon>
        <taxon>Basidiomycota</taxon>
        <taxon>Agaricomycotina</taxon>
        <taxon>Agaricomycetes</taxon>
        <taxon>Polyporales</taxon>
        <taxon>Steccherinaceae</taxon>
        <taxon>Steccherinum</taxon>
    </lineage>
</organism>
<accession>A0A4R0RZH9</accession>
<dbReference type="OrthoDB" id="2742807at2759"/>
<feature type="transmembrane region" description="Helical" evidence="1">
    <location>
        <begin position="144"/>
        <end position="166"/>
    </location>
</feature>
<protein>
    <recommendedName>
        <fullName evidence="2">DUF6533 domain-containing protein</fullName>
    </recommendedName>
</protein>
<feature type="transmembrane region" description="Helical" evidence="1">
    <location>
        <begin position="97"/>
        <end position="114"/>
    </location>
</feature>
<dbReference type="Pfam" id="PF20151">
    <property type="entry name" value="DUF6533"/>
    <property type="match status" value="1"/>
</dbReference>
<feature type="domain" description="DUF6533" evidence="2">
    <location>
        <begin position="13"/>
        <end position="48"/>
    </location>
</feature>
<proteinExistence type="predicted"/>
<keyword evidence="1" id="KW-0812">Transmembrane</keyword>
<evidence type="ECO:0000259" key="2">
    <source>
        <dbReference type="Pfam" id="PF20151"/>
    </source>
</evidence>
<feature type="transmembrane region" description="Helical" evidence="1">
    <location>
        <begin position="186"/>
        <end position="203"/>
    </location>
</feature>
<evidence type="ECO:0000313" key="3">
    <source>
        <dbReference type="EMBL" id="TCD68674.1"/>
    </source>
</evidence>
<keyword evidence="4" id="KW-1185">Reference proteome</keyword>
<dbReference type="EMBL" id="RWJN01000060">
    <property type="protein sequence ID" value="TCD68674.1"/>
    <property type="molecule type" value="Genomic_DNA"/>
</dbReference>
<dbReference type="Proteomes" id="UP000292702">
    <property type="component" value="Unassembled WGS sequence"/>
</dbReference>
<gene>
    <name evidence="3" type="ORF">EIP91_010196</name>
</gene>